<dbReference type="EMBL" id="CAJMWW010000369">
    <property type="protein sequence ID" value="CAE6469094.1"/>
    <property type="molecule type" value="Genomic_DNA"/>
</dbReference>
<dbReference type="Proteomes" id="UP000663841">
    <property type="component" value="Unassembled WGS sequence"/>
</dbReference>
<accession>A0A8H3GWH4</accession>
<dbReference type="GO" id="GO:0003676">
    <property type="term" value="F:nucleic acid binding"/>
    <property type="evidence" value="ECO:0007669"/>
    <property type="project" value="InterPro"/>
</dbReference>
<comment type="caution">
    <text evidence="5">The sequence shown here is derived from an EMBL/GenBank/DDBJ whole genome shotgun (WGS) entry which is preliminary data.</text>
</comment>
<proteinExistence type="predicted"/>
<feature type="compositionally biased region" description="Polar residues" evidence="3">
    <location>
        <begin position="522"/>
        <end position="533"/>
    </location>
</feature>
<feature type="compositionally biased region" description="Low complexity" evidence="3">
    <location>
        <begin position="645"/>
        <end position="655"/>
    </location>
</feature>
<dbReference type="GO" id="GO:0005634">
    <property type="term" value="C:nucleus"/>
    <property type="evidence" value="ECO:0007669"/>
    <property type="project" value="TreeGrafter"/>
</dbReference>
<reference evidence="5" key="1">
    <citation type="submission" date="2021-01" db="EMBL/GenBank/DDBJ databases">
        <authorList>
            <person name="Kaushik A."/>
        </authorList>
    </citation>
    <scope>NUCLEOTIDE SEQUENCE</scope>
    <source>
        <strain evidence="5">AG3-T5</strain>
    </source>
</reference>
<feature type="compositionally biased region" description="Polar residues" evidence="3">
    <location>
        <begin position="29"/>
        <end position="38"/>
    </location>
</feature>
<dbReference type="GO" id="GO:0008408">
    <property type="term" value="F:3'-5' exonuclease activity"/>
    <property type="evidence" value="ECO:0007669"/>
    <property type="project" value="InterPro"/>
</dbReference>
<dbReference type="CDD" id="cd06141">
    <property type="entry name" value="WRN_exo"/>
    <property type="match status" value="1"/>
</dbReference>
<evidence type="ECO:0000313" key="6">
    <source>
        <dbReference type="Proteomes" id="UP000663841"/>
    </source>
</evidence>
<keyword evidence="2" id="KW-0378">Hydrolase</keyword>
<feature type="region of interest" description="Disordered" evidence="3">
    <location>
        <begin position="26"/>
        <end position="85"/>
    </location>
</feature>
<feature type="region of interest" description="Disordered" evidence="3">
    <location>
        <begin position="408"/>
        <end position="435"/>
    </location>
</feature>
<feature type="compositionally biased region" description="Polar residues" evidence="3">
    <location>
        <begin position="589"/>
        <end position="600"/>
    </location>
</feature>
<dbReference type="AlphaFoldDB" id="A0A8H3GWH4"/>
<feature type="region of interest" description="Disordered" evidence="3">
    <location>
        <begin position="574"/>
        <end position="655"/>
    </location>
</feature>
<dbReference type="SUPFAM" id="SSF53098">
    <property type="entry name" value="Ribonuclease H-like"/>
    <property type="match status" value="1"/>
</dbReference>
<dbReference type="InterPro" id="IPR051132">
    <property type="entry name" value="3-5_Exonuclease_domain"/>
</dbReference>
<dbReference type="InterPro" id="IPR012337">
    <property type="entry name" value="RNaseH-like_sf"/>
</dbReference>
<feature type="region of interest" description="Disordered" evidence="3">
    <location>
        <begin position="522"/>
        <end position="561"/>
    </location>
</feature>
<feature type="compositionally biased region" description="Polar residues" evidence="3">
    <location>
        <begin position="68"/>
        <end position="85"/>
    </location>
</feature>
<sequence length="744" mass="81480">MHRVSYRIAGCPRLWTRDPILVKAHRQMSGVTEGSGSSDLRRGSMDAEESGPRKKSRKSTIMEALRRGTSQTNNTPGPSRQMSTVASVSHSRFRSFQYQTRSKSPTAISRSSVSSTGLPFYTHTESLDSSSLPALSTSRVEYIRDMDQANYAIAQLIDRMEPFPGSRWRGVVGFDMEWTVRIGMAQRKTGLIQVSDASTILLIQISSMESFPHKLKELITSAIILKVGVNIGADMKKLCRDFGPSYAARGALDLSHLARAVDVGLVGTTMEDLDSSRASLGVGISKNLDSTQANNLLDTNIEEELSDEENSQATIENDSATITKKEGTNEVVRSGRKLISFARLVRRYLARELEKGDVRTSNWETRLSEEQKQYAANDAHAGLALYYALRKVHSLAVTEGVIPVPSPPPWGDDLNANTTEVPPSGPGPAPPPFRARATTYKAAPLRKFVPASELQHLTPAQLESLLPWGSLIQDLQAEFEEARAAVLVKRKKEGVDLKGRGEAVVAAEEAVELAKLTDTPSLAHTSDANNITTGKKVVPNPLGNTYYDSPRPGSVYPPSKGITHASLRRQAHLDKQNEVLGKKWPPTRSFPSRSTESLSRTPPIATPSLSKPVSEAAPSSDSDDEVEFQPPQSAHPPLPTRSVNSPAPSSGARPSPQQLRAYLLWHKQQLPLAEICASLRSVRYPLANSTVISYVVQALQADEELPFESTRLKELVSLDTTNRVRAMYRQFLESKIGLMGAEES</sequence>
<dbReference type="PANTHER" id="PTHR13620:SF104">
    <property type="entry name" value="EXONUCLEASE 3'-5' DOMAIN-CONTAINING PROTEIN 2"/>
    <property type="match status" value="1"/>
</dbReference>
<evidence type="ECO:0000256" key="3">
    <source>
        <dbReference type="SAM" id="MobiDB-lite"/>
    </source>
</evidence>
<protein>
    <recommendedName>
        <fullName evidence="4">3'-5' exonuclease domain-containing protein</fullName>
    </recommendedName>
</protein>
<name>A0A8H3GWH4_9AGAM</name>
<dbReference type="GO" id="GO:0006139">
    <property type="term" value="P:nucleobase-containing compound metabolic process"/>
    <property type="evidence" value="ECO:0007669"/>
    <property type="project" value="InterPro"/>
</dbReference>
<dbReference type="PANTHER" id="PTHR13620">
    <property type="entry name" value="3-5 EXONUCLEASE"/>
    <property type="match status" value="1"/>
</dbReference>
<evidence type="ECO:0000256" key="2">
    <source>
        <dbReference type="ARBA" id="ARBA00022801"/>
    </source>
</evidence>
<gene>
    <name evidence="5" type="ORF">RDB_LOCUS172259</name>
</gene>
<feature type="domain" description="3'-5' exonuclease" evidence="4">
    <location>
        <begin position="160"/>
        <end position="243"/>
    </location>
</feature>
<evidence type="ECO:0000256" key="1">
    <source>
        <dbReference type="ARBA" id="ARBA00022722"/>
    </source>
</evidence>
<dbReference type="InterPro" id="IPR036397">
    <property type="entry name" value="RNaseH_sf"/>
</dbReference>
<evidence type="ECO:0000313" key="5">
    <source>
        <dbReference type="EMBL" id="CAE6469094.1"/>
    </source>
</evidence>
<keyword evidence="1" id="KW-0540">Nuclease</keyword>
<feature type="compositionally biased region" description="Pro residues" evidence="3">
    <location>
        <begin position="423"/>
        <end position="433"/>
    </location>
</feature>
<dbReference type="Pfam" id="PF01612">
    <property type="entry name" value="DNA_pol_A_exo1"/>
    <property type="match status" value="2"/>
</dbReference>
<dbReference type="GO" id="GO:0005737">
    <property type="term" value="C:cytoplasm"/>
    <property type="evidence" value="ECO:0007669"/>
    <property type="project" value="TreeGrafter"/>
</dbReference>
<evidence type="ECO:0000259" key="4">
    <source>
        <dbReference type="Pfam" id="PF01612"/>
    </source>
</evidence>
<feature type="domain" description="3'-5' exonuclease" evidence="4">
    <location>
        <begin position="297"/>
        <end position="391"/>
    </location>
</feature>
<dbReference type="InterPro" id="IPR002562">
    <property type="entry name" value="3'-5'_exonuclease_dom"/>
</dbReference>
<organism evidence="5 6">
    <name type="scientific">Rhizoctonia solani</name>
    <dbReference type="NCBI Taxonomy" id="456999"/>
    <lineage>
        <taxon>Eukaryota</taxon>
        <taxon>Fungi</taxon>
        <taxon>Dikarya</taxon>
        <taxon>Basidiomycota</taxon>
        <taxon>Agaricomycotina</taxon>
        <taxon>Agaricomycetes</taxon>
        <taxon>Cantharellales</taxon>
        <taxon>Ceratobasidiaceae</taxon>
        <taxon>Rhizoctonia</taxon>
    </lineage>
</organism>
<dbReference type="Gene3D" id="3.30.420.10">
    <property type="entry name" value="Ribonuclease H-like superfamily/Ribonuclease H"/>
    <property type="match status" value="1"/>
</dbReference>